<accession>A0ABS2QKR6</accession>
<dbReference type="Proteomes" id="UP000823486">
    <property type="component" value="Unassembled WGS sequence"/>
</dbReference>
<name>A0ABS2QKR6_9BACI</name>
<gene>
    <name evidence="1" type="ORF">JOC77_003192</name>
</gene>
<reference evidence="1 2" key="1">
    <citation type="submission" date="2021-01" db="EMBL/GenBank/DDBJ databases">
        <title>Genomic Encyclopedia of Type Strains, Phase IV (KMG-IV): sequencing the most valuable type-strain genomes for metagenomic binning, comparative biology and taxonomic classification.</title>
        <authorList>
            <person name="Goeker M."/>
        </authorList>
    </citation>
    <scope>NUCLEOTIDE SEQUENCE [LARGE SCALE GENOMIC DNA]</scope>
    <source>
        <strain evidence="1 2">DSM 105482</strain>
    </source>
</reference>
<sequence length="31" mass="3472">MSILLLIGLLGVILVVLFKGQFIDNIKQFII</sequence>
<organism evidence="1 2">
    <name type="scientific">Peribacillus deserti</name>
    <dbReference type="NCBI Taxonomy" id="673318"/>
    <lineage>
        <taxon>Bacteria</taxon>
        <taxon>Bacillati</taxon>
        <taxon>Bacillota</taxon>
        <taxon>Bacilli</taxon>
        <taxon>Bacillales</taxon>
        <taxon>Bacillaceae</taxon>
        <taxon>Peribacillus</taxon>
    </lineage>
</organism>
<evidence type="ECO:0000313" key="1">
    <source>
        <dbReference type="EMBL" id="MBM7693748.1"/>
    </source>
</evidence>
<protein>
    <submittedName>
        <fullName evidence="1">Uncharacterized protein</fullName>
    </submittedName>
</protein>
<keyword evidence="2" id="KW-1185">Reference proteome</keyword>
<comment type="caution">
    <text evidence="1">The sequence shown here is derived from an EMBL/GenBank/DDBJ whole genome shotgun (WGS) entry which is preliminary data.</text>
</comment>
<dbReference type="EMBL" id="JAFBFI010000015">
    <property type="protein sequence ID" value="MBM7693748.1"/>
    <property type="molecule type" value="Genomic_DNA"/>
</dbReference>
<proteinExistence type="predicted"/>
<evidence type="ECO:0000313" key="2">
    <source>
        <dbReference type="Proteomes" id="UP000823486"/>
    </source>
</evidence>